<dbReference type="GO" id="GO:0046872">
    <property type="term" value="F:metal ion binding"/>
    <property type="evidence" value="ECO:0007669"/>
    <property type="project" value="InterPro"/>
</dbReference>
<gene>
    <name evidence="3" type="ORF">EGH23_13965</name>
</gene>
<protein>
    <submittedName>
        <fullName evidence="3">Heavy-metal-associated domain-containing protein</fullName>
    </submittedName>
</protein>
<accession>A0AAW4PDD3</accession>
<name>A0AAW4PDD3_9EURY</name>
<evidence type="ECO:0000256" key="1">
    <source>
        <dbReference type="SAM" id="MobiDB-lite"/>
    </source>
</evidence>
<dbReference type="AlphaFoldDB" id="A0AAW4PDD3"/>
<evidence type="ECO:0000313" key="3">
    <source>
        <dbReference type="EMBL" id="MBX0295982.1"/>
    </source>
</evidence>
<organism evidence="3 4">
    <name type="scientific">Haloarcula nitratireducens</name>
    <dbReference type="NCBI Taxonomy" id="2487749"/>
    <lineage>
        <taxon>Archaea</taxon>
        <taxon>Methanobacteriati</taxon>
        <taxon>Methanobacteriota</taxon>
        <taxon>Stenosarchaea group</taxon>
        <taxon>Halobacteria</taxon>
        <taxon>Halobacteriales</taxon>
        <taxon>Haloarculaceae</taxon>
        <taxon>Haloarcula</taxon>
    </lineage>
</organism>
<dbReference type="SUPFAM" id="SSF55008">
    <property type="entry name" value="HMA, heavy metal-associated domain"/>
    <property type="match status" value="1"/>
</dbReference>
<evidence type="ECO:0000313" key="4">
    <source>
        <dbReference type="Proteomes" id="UP001430455"/>
    </source>
</evidence>
<feature type="compositionally biased region" description="Acidic residues" evidence="1">
    <location>
        <begin position="34"/>
        <end position="43"/>
    </location>
</feature>
<dbReference type="InterPro" id="IPR006121">
    <property type="entry name" value="HMA_dom"/>
</dbReference>
<sequence length="63" mass="6452">MEGAECENTVEGALTGVAGVESAAADRETGEVTVESDDDVEDQSLLDAITDAGYDLVDGDDSK</sequence>
<dbReference type="Gene3D" id="3.30.70.100">
    <property type="match status" value="1"/>
</dbReference>
<dbReference type="InterPro" id="IPR036163">
    <property type="entry name" value="HMA_dom_sf"/>
</dbReference>
<dbReference type="Pfam" id="PF00403">
    <property type="entry name" value="HMA"/>
    <property type="match status" value="1"/>
</dbReference>
<reference evidence="3 4" key="1">
    <citation type="submission" date="2021-06" db="EMBL/GenBank/DDBJ databases">
        <title>Halomicroarcula sp. a new haloarchaeum isolated from saline soil.</title>
        <authorList>
            <person name="Duran-Viseras A."/>
            <person name="Sanchez-Porro C."/>
            <person name="Ventosa A."/>
        </authorList>
    </citation>
    <scope>NUCLEOTIDE SEQUENCE [LARGE SCALE GENOMIC DNA]</scope>
    <source>
        <strain evidence="3 4">F27</strain>
    </source>
</reference>
<evidence type="ECO:0000259" key="2">
    <source>
        <dbReference type="PROSITE" id="PS50846"/>
    </source>
</evidence>
<proteinExistence type="predicted"/>
<dbReference type="PROSITE" id="PS50846">
    <property type="entry name" value="HMA_2"/>
    <property type="match status" value="1"/>
</dbReference>
<feature type="domain" description="HMA" evidence="2">
    <location>
        <begin position="1"/>
        <end position="57"/>
    </location>
</feature>
<dbReference type="Proteomes" id="UP001430455">
    <property type="component" value="Unassembled WGS sequence"/>
</dbReference>
<feature type="region of interest" description="Disordered" evidence="1">
    <location>
        <begin position="1"/>
        <end position="43"/>
    </location>
</feature>
<comment type="caution">
    <text evidence="3">The sequence shown here is derived from an EMBL/GenBank/DDBJ whole genome shotgun (WGS) entry which is preliminary data.</text>
</comment>
<dbReference type="EMBL" id="RKLT01000004">
    <property type="protein sequence ID" value="MBX0295982.1"/>
    <property type="molecule type" value="Genomic_DNA"/>
</dbReference>
<keyword evidence="4" id="KW-1185">Reference proteome</keyword>
<dbReference type="CDD" id="cd00371">
    <property type="entry name" value="HMA"/>
    <property type="match status" value="1"/>
</dbReference>